<protein>
    <recommendedName>
        <fullName evidence="5">Alanine racemase</fullName>
        <ecNumber evidence="5">5.1.1.1</ecNumber>
    </recommendedName>
</protein>
<dbReference type="PROSITE" id="PS00395">
    <property type="entry name" value="ALANINE_RACEMASE"/>
    <property type="match status" value="1"/>
</dbReference>
<dbReference type="InterPro" id="IPR029066">
    <property type="entry name" value="PLP-binding_barrel"/>
</dbReference>
<dbReference type="FunFam" id="2.40.37.10:FF:000006">
    <property type="entry name" value="Alanine racemase"/>
    <property type="match status" value="1"/>
</dbReference>
<accession>A0A5R9GFK1</accession>
<comment type="pathway">
    <text evidence="5">Amino-acid biosynthesis; D-alanine biosynthesis; D-alanine from L-alanine: step 1/1.</text>
</comment>
<dbReference type="Gene3D" id="2.40.37.10">
    <property type="entry name" value="Lyase, Ornithine Decarboxylase, Chain A, domain 1"/>
    <property type="match status" value="1"/>
</dbReference>
<dbReference type="GO" id="GO:0030632">
    <property type="term" value="P:D-alanine biosynthetic process"/>
    <property type="evidence" value="ECO:0007669"/>
    <property type="project" value="UniProtKB-UniRule"/>
</dbReference>
<dbReference type="FunFam" id="3.20.20.10:FF:000002">
    <property type="entry name" value="Alanine racemase"/>
    <property type="match status" value="1"/>
</dbReference>
<proteinExistence type="inferred from homology"/>
<gene>
    <name evidence="9" type="primary">alr</name>
    <name evidence="9" type="ORF">FE782_11695</name>
</gene>
<dbReference type="PANTHER" id="PTHR30511:SF0">
    <property type="entry name" value="ALANINE RACEMASE, CATABOLIC-RELATED"/>
    <property type="match status" value="1"/>
</dbReference>
<keyword evidence="3 5" id="KW-0663">Pyridoxal phosphate</keyword>
<feature type="domain" description="Alanine racemase C-terminal" evidence="8">
    <location>
        <begin position="244"/>
        <end position="372"/>
    </location>
</feature>
<evidence type="ECO:0000256" key="1">
    <source>
        <dbReference type="ARBA" id="ARBA00000316"/>
    </source>
</evidence>
<feature type="active site" description="Proton acceptor; specific for D-alanine" evidence="5">
    <location>
        <position position="38"/>
    </location>
</feature>
<comment type="cofactor">
    <cofactor evidence="2 5 6">
        <name>pyridoxal 5'-phosphate</name>
        <dbReference type="ChEBI" id="CHEBI:597326"/>
    </cofactor>
</comment>
<dbReference type="Proteomes" id="UP000309676">
    <property type="component" value="Unassembled WGS sequence"/>
</dbReference>
<sequence length="395" mass="43489">MDTYRWTRAEVDLDALHHNLEQFRIALGPDIKIMAVVKANAYGHGAVKVAEEAIRHGVEYLAVAFLDEALELRHFGIEAPILVLGYTPAAGVEVARNRGITLTVFDDDVLEAAASQHPTKTLNIHVKVDTGMGRIGLTDEQDAIRFVEKALKTPGVAVEGLFTHYACADECDKTHVTEQYRKFARIADHFQKQGISLKYVHAGNSATGIDTPDYTRNMLRLGVSMYGLYPSEEVNHERVRLKPVMSLKSGVVMVKRLPQGSTVSYGANYATAQDGETIATLPIGYADGYSRLLTGKAEALIRGKRVPVVGNICMDQCMVRVDDGEVEVGEEVVLFGTQGEETVPVEELAAKLGTINYEITCMVSHRVPRVYVKGGRVTEFDNPLLHFTNEKSIRS</sequence>
<evidence type="ECO:0000256" key="4">
    <source>
        <dbReference type="ARBA" id="ARBA00023235"/>
    </source>
</evidence>
<evidence type="ECO:0000259" key="8">
    <source>
        <dbReference type="SMART" id="SM01005"/>
    </source>
</evidence>
<dbReference type="InterPro" id="IPR009006">
    <property type="entry name" value="Ala_racemase/Decarboxylase_C"/>
</dbReference>
<dbReference type="SUPFAM" id="SSF50621">
    <property type="entry name" value="Alanine racemase C-terminal domain-like"/>
    <property type="match status" value="1"/>
</dbReference>
<dbReference type="GO" id="GO:0008784">
    <property type="term" value="F:alanine racemase activity"/>
    <property type="evidence" value="ECO:0007669"/>
    <property type="project" value="UniProtKB-UniRule"/>
</dbReference>
<feature type="modified residue" description="N6-(pyridoxal phosphate)lysine" evidence="5 6">
    <location>
        <position position="38"/>
    </location>
</feature>
<dbReference type="SUPFAM" id="SSF51419">
    <property type="entry name" value="PLP-binding barrel"/>
    <property type="match status" value="1"/>
</dbReference>
<dbReference type="RefSeq" id="WP_138194278.1">
    <property type="nucleotide sequence ID" value="NZ_VCIW01000006.1"/>
</dbReference>
<comment type="catalytic activity">
    <reaction evidence="1 5">
        <text>L-alanine = D-alanine</text>
        <dbReference type="Rhea" id="RHEA:20249"/>
        <dbReference type="ChEBI" id="CHEBI:57416"/>
        <dbReference type="ChEBI" id="CHEBI:57972"/>
        <dbReference type="EC" id="5.1.1.1"/>
    </reaction>
</comment>
<dbReference type="AlphaFoldDB" id="A0A5R9GFK1"/>
<comment type="caution">
    <text evidence="9">The sequence shown here is derived from an EMBL/GenBank/DDBJ whole genome shotgun (WGS) entry which is preliminary data.</text>
</comment>
<feature type="binding site" evidence="5 7">
    <location>
        <position position="134"/>
    </location>
    <ligand>
        <name>substrate</name>
    </ligand>
</feature>
<dbReference type="InterPro" id="IPR001608">
    <property type="entry name" value="Ala_racemase_N"/>
</dbReference>
<dbReference type="HAMAP" id="MF_01201">
    <property type="entry name" value="Ala_racemase"/>
    <property type="match status" value="1"/>
</dbReference>
<evidence type="ECO:0000256" key="2">
    <source>
        <dbReference type="ARBA" id="ARBA00001933"/>
    </source>
</evidence>
<evidence type="ECO:0000313" key="9">
    <source>
        <dbReference type="EMBL" id="TLS52034.1"/>
    </source>
</evidence>
<dbReference type="Gene3D" id="3.20.20.10">
    <property type="entry name" value="Alanine racemase"/>
    <property type="match status" value="1"/>
</dbReference>
<organism evidence="9 10">
    <name type="scientific">Paenibacillus antri</name>
    <dbReference type="NCBI Taxonomy" id="2582848"/>
    <lineage>
        <taxon>Bacteria</taxon>
        <taxon>Bacillati</taxon>
        <taxon>Bacillota</taxon>
        <taxon>Bacilli</taxon>
        <taxon>Bacillales</taxon>
        <taxon>Paenibacillaceae</taxon>
        <taxon>Paenibacillus</taxon>
    </lineage>
</organism>
<evidence type="ECO:0000256" key="7">
    <source>
        <dbReference type="PIRSR" id="PIRSR600821-52"/>
    </source>
</evidence>
<evidence type="ECO:0000313" key="10">
    <source>
        <dbReference type="Proteomes" id="UP000309676"/>
    </source>
</evidence>
<dbReference type="GO" id="GO:0005829">
    <property type="term" value="C:cytosol"/>
    <property type="evidence" value="ECO:0007669"/>
    <property type="project" value="TreeGrafter"/>
</dbReference>
<dbReference type="InterPro" id="IPR020622">
    <property type="entry name" value="Ala_racemase_pyridoxalP-BS"/>
</dbReference>
<dbReference type="UniPathway" id="UPA00042">
    <property type="reaction ID" value="UER00497"/>
</dbReference>
<keyword evidence="4 5" id="KW-0413">Isomerase</keyword>
<evidence type="ECO:0000256" key="6">
    <source>
        <dbReference type="PIRSR" id="PIRSR600821-50"/>
    </source>
</evidence>
<dbReference type="PANTHER" id="PTHR30511">
    <property type="entry name" value="ALANINE RACEMASE"/>
    <property type="match status" value="1"/>
</dbReference>
<dbReference type="GO" id="GO:0009252">
    <property type="term" value="P:peptidoglycan biosynthetic process"/>
    <property type="evidence" value="ECO:0007669"/>
    <property type="project" value="TreeGrafter"/>
</dbReference>
<dbReference type="Pfam" id="PF01168">
    <property type="entry name" value="Ala_racemase_N"/>
    <property type="match status" value="1"/>
</dbReference>
<dbReference type="CDD" id="cd00430">
    <property type="entry name" value="PLPDE_III_AR"/>
    <property type="match status" value="1"/>
</dbReference>
<dbReference type="SMART" id="SM01005">
    <property type="entry name" value="Ala_racemase_C"/>
    <property type="match status" value="1"/>
</dbReference>
<dbReference type="InterPro" id="IPR011079">
    <property type="entry name" value="Ala_racemase_C"/>
</dbReference>
<dbReference type="OrthoDB" id="9813814at2"/>
<evidence type="ECO:0000256" key="5">
    <source>
        <dbReference type="HAMAP-Rule" id="MF_01201"/>
    </source>
</evidence>
<dbReference type="EMBL" id="VCIW01000006">
    <property type="protein sequence ID" value="TLS52034.1"/>
    <property type="molecule type" value="Genomic_DNA"/>
</dbReference>
<comment type="similarity">
    <text evidence="5">Belongs to the alanine racemase family.</text>
</comment>
<reference evidence="9 10" key="1">
    <citation type="submission" date="2019-05" db="EMBL/GenBank/DDBJ databases">
        <authorList>
            <person name="Narsing Rao M.P."/>
            <person name="Li W.J."/>
        </authorList>
    </citation>
    <scope>NUCLEOTIDE SEQUENCE [LARGE SCALE GENOMIC DNA]</scope>
    <source>
        <strain evidence="9 10">SYSU_K30003</strain>
    </source>
</reference>
<dbReference type="GO" id="GO:0030170">
    <property type="term" value="F:pyridoxal phosphate binding"/>
    <property type="evidence" value="ECO:0007669"/>
    <property type="project" value="UniProtKB-UniRule"/>
</dbReference>
<comment type="function">
    <text evidence="5">Catalyzes the interconversion of L-alanine and D-alanine. May also act on other amino acids.</text>
</comment>
<name>A0A5R9GFK1_9BACL</name>
<feature type="binding site" evidence="5 7">
    <location>
        <position position="314"/>
    </location>
    <ligand>
        <name>substrate</name>
    </ligand>
</feature>
<keyword evidence="10" id="KW-1185">Reference proteome</keyword>
<dbReference type="Pfam" id="PF00842">
    <property type="entry name" value="Ala_racemase_C"/>
    <property type="match status" value="1"/>
</dbReference>
<dbReference type="PRINTS" id="PR00992">
    <property type="entry name" value="ALARACEMASE"/>
</dbReference>
<dbReference type="InterPro" id="IPR000821">
    <property type="entry name" value="Ala_racemase"/>
</dbReference>
<evidence type="ECO:0000256" key="3">
    <source>
        <dbReference type="ARBA" id="ARBA00022898"/>
    </source>
</evidence>
<dbReference type="EC" id="5.1.1.1" evidence="5"/>
<feature type="active site" description="Proton acceptor; specific for L-alanine" evidence="5">
    <location>
        <position position="265"/>
    </location>
</feature>
<dbReference type="NCBIfam" id="TIGR00492">
    <property type="entry name" value="alr"/>
    <property type="match status" value="1"/>
</dbReference>